<sequence>MTIRRHIPTAAGRLATAVLAAVAVSCGGNGEINSFAHIPHDGWAYGDTVKFDIDSAMRIEQPLHIALRHNDSYPYRNLYLEVSLEDDSHNIRRDTIGIELCDIYGHWYGHGIGASMQIEAPTKTTVDNSTRRVNIRHVMRVDTLTGIELVGITGQSLKR</sequence>
<dbReference type="GeneID" id="93423358"/>
<name>A0A2V1IZS2_9BACT</name>
<dbReference type="InterPro" id="IPR020018">
    <property type="entry name" value="Motility-assoc_lipoprot_GldH"/>
</dbReference>
<dbReference type="Pfam" id="PF14109">
    <property type="entry name" value="GldH_lipo"/>
    <property type="match status" value="1"/>
</dbReference>
<dbReference type="PROSITE" id="PS51257">
    <property type="entry name" value="PROKAR_LIPOPROTEIN"/>
    <property type="match status" value="1"/>
</dbReference>
<keyword evidence="1" id="KW-0732">Signal</keyword>
<protein>
    <submittedName>
        <fullName evidence="2">Gliding motility lipoprotein GldH</fullName>
    </submittedName>
</protein>
<dbReference type="RefSeq" id="WP_107035143.1">
    <property type="nucleotide sequence ID" value="NZ_CAOONL010000017.1"/>
</dbReference>
<organism evidence="2 3">
    <name type="scientific">Paramuribaculum intestinale</name>
    <dbReference type="NCBI Taxonomy" id="2094151"/>
    <lineage>
        <taxon>Bacteria</taxon>
        <taxon>Pseudomonadati</taxon>
        <taxon>Bacteroidota</taxon>
        <taxon>Bacteroidia</taxon>
        <taxon>Bacteroidales</taxon>
        <taxon>Muribaculaceae</taxon>
        <taxon>Paramuribaculum</taxon>
    </lineage>
</organism>
<keyword evidence="3" id="KW-1185">Reference proteome</keyword>
<comment type="caution">
    <text evidence="2">The sequence shown here is derived from an EMBL/GenBank/DDBJ whole genome shotgun (WGS) entry which is preliminary data.</text>
</comment>
<gene>
    <name evidence="2" type="ORF">C5O25_02435</name>
</gene>
<feature type="signal peptide" evidence="1">
    <location>
        <begin position="1"/>
        <end position="20"/>
    </location>
</feature>
<evidence type="ECO:0000313" key="2">
    <source>
        <dbReference type="EMBL" id="PWB09122.1"/>
    </source>
</evidence>
<proteinExistence type="predicted"/>
<keyword evidence="2" id="KW-0449">Lipoprotein</keyword>
<reference evidence="3" key="1">
    <citation type="submission" date="2018-02" db="EMBL/GenBank/DDBJ databases">
        <authorList>
            <person name="Clavel T."/>
            <person name="Strowig T."/>
        </authorList>
    </citation>
    <scope>NUCLEOTIDE SEQUENCE [LARGE SCALE GENOMIC DNA]</scope>
    <source>
        <strain evidence="3">DSM 100764</strain>
    </source>
</reference>
<feature type="chain" id="PRO_5016003756" evidence="1">
    <location>
        <begin position="21"/>
        <end position="159"/>
    </location>
</feature>
<dbReference type="EMBL" id="PUBV01000003">
    <property type="protein sequence ID" value="PWB09122.1"/>
    <property type="molecule type" value="Genomic_DNA"/>
</dbReference>
<dbReference type="Proteomes" id="UP000244925">
    <property type="component" value="Unassembled WGS sequence"/>
</dbReference>
<accession>A0A2V1IZS2</accession>
<dbReference type="AlphaFoldDB" id="A0A2V1IZS2"/>
<dbReference type="NCBIfam" id="TIGR03511">
    <property type="entry name" value="GldH_lipo"/>
    <property type="match status" value="1"/>
</dbReference>
<evidence type="ECO:0000313" key="3">
    <source>
        <dbReference type="Proteomes" id="UP000244925"/>
    </source>
</evidence>
<evidence type="ECO:0000256" key="1">
    <source>
        <dbReference type="SAM" id="SignalP"/>
    </source>
</evidence>